<dbReference type="PRINTS" id="PR00420">
    <property type="entry name" value="RNGMNOXGNASE"/>
</dbReference>
<dbReference type="InterPro" id="IPR036188">
    <property type="entry name" value="FAD/NAD-bd_sf"/>
</dbReference>
<dbReference type="Proteomes" id="UP001398420">
    <property type="component" value="Unassembled WGS sequence"/>
</dbReference>
<comment type="caution">
    <text evidence="4">The sequence shown here is derived from an EMBL/GenBank/DDBJ whole genome shotgun (WGS) entry which is preliminary data.</text>
</comment>
<keyword evidence="1" id="KW-0560">Oxidoreductase</keyword>
<dbReference type="NCBIfam" id="NF005243">
    <property type="entry name" value="PRK06753.1"/>
    <property type="match status" value="1"/>
</dbReference>
<evidence type="ECO:0000256" key="1">
    <source>
        <dbReference type="ARBA" id="ARBA00023002"/>
    </source>
</evidence>
<proteinExistence type="predicted"/>
<dbReference type="PANTHER" id="PTHR13789:SF309">
    <property type="entry name" value="PUTATIVE (AFU_ORTHOLOGUE AFUA_6G14510)-RELATED"/>
    <property type="match status" value="1"/>
</dbReference>
<dbReference type="RefSeq" id="WP_342303197.1">
    <property type="nucleotide sequence ID" value="NZ_JBCEWA010000015.1"/>
</dbReference>
<dbReference type="SUPFAM" id="SSF51905">
    <property type="entry name" value="FAD/NAD(P)-binding domain"/>
    <property type="match status" value="1"/>
</dbReference>
<evidence type="ECO:0000313" key="5">
    <source>
        <dbReference type="Proteomes" id="UP001398420"/>
    </source>
</evidence>
<dbReference type="Gene3D" id="3.50.50.60">
    <property type="entry name" value="FAD/NAD(P)-binding domain"/>
    <property type="match status" value="1"/>
</dbReference>
<dbReference type="SUPFAM" id="SSF54373">
    <property type="entry name" value="FAD-linked reductases, C-terminal domain"/>
    <property type="match status" value="1"/>
</dbReference>
<dbReference type="PANTHER" id="PTHR13789">
    <property type="entry name" value="MONOOXYGENASE"/>
    <property type="match status" value="1"/>
</dbReference>
<keyword evidence="2" id="KW-0503">Monooxygenase</keyword>
<accession>A0ABU9LR43</accession>
<protein>
    <submittedName>
        <fullName evidence="4">FAD-dependent oxidoreductase</fullName>
    </submittedName>
</protein>
<evidence type="ECO:0000313" key="4">
    <source>
        <dbReference type="EMBL" id="MEL5989572.1"/>
    </source>
</evidence>
<feature type="domain" description="FAD-binding" evidence="3">
    <location>
        <begin position="4"/>
        <end position="313"/>
    </location>
</feature>
<organism evidence="4 5">
    <name type="scientific">Kurthia gibsonii</name>
    <dbReference type="NCBI Taxonomy" id="33946"/>
    <lineage>
        <taxon>Bacteria</taxon>
        <taxon>Bacillati</taxon>
        <taxon>Bacillota</taxon>
        <taxon>Bacilli</taxon>
        <taxon>Bacillales</taxon>
        <taxon>Caryophanaceae</taxon>
        <taxon>Kurthia</taxon>
    </lineage>
</organism>
<dbReference type="InterPro" id="IPR002938">
    <property type="entry name" value="FAD-bd"/>
</dbReference>
<dbReference type="Pfam" id="PF01494">
    <property type="entry name" value="FAD_binding_3"/>
    <property type="match status" value="1"/>
</dbReference>
<keyword evidence="5" id="KW-1185">Reference proteome</keyword>
<dbReference type="EMBL" id="JBCEWA010000015">
    <property type="protein sequence ID" value="MEL5989572.1"/>
    <property type="molecule type" value="Genomic_DNA"/>
</dbReference>
<evidence type="ECO:0000256" key="2">
    <source>
        <dbReference type="ARBA" id="ARBA00023033"/>
    </source>
</evidence>
<reference evidence="4 5" key="1">
    <citation type="submission" date="2024-04" db="EMBL/GenBank/DDBJ databases">
        <authorList>
            <person name="Wu Y.S."/>
            <person name="Zhang L."/>
        </authorList>
    </citation>
    <scope>NUCLEOTIDE SEQUENCE [LARGE SCALE GENOMIC DNA]</scope>
    <source>
        <strain evidence="4 5">KG-01</strain>
    </source>
</reference>
<name>A0ABU9LR43_9BACL</name>
<gene>
    <name evidence="4" type="ORF">AAF454_14280</name>
</gene>
<evidence type="ECO:0000259" key="3">
    <source>
        <dbReference type="Pfam" id="PF01494"/>
    </source>
</evidence>
<sequence>MNLIVIGGGIGGLCTAYALQQQGLDVHVYDAASSFKPIGAGIGIGSNAMQALVKLGIGEAIQQNGTILKTQLFLNKKGTLLNSIDFSSFQKRFGQSNITIQRADLHQALYDQLLPHTLHLHKRCIQVEQLEDGCIVHFEDGTTVTCDYVIAADGLHSSIRQQYVPNSKPRYAGYMCWRGVAKAGELVQPHTSVEIWDSIGRFGYAPIKDGQVYWFACVNAHEQDPFLHHLEKEQIAYLFKDFPQPVAELIRQTDQELILTHDLYDLKPIQTYHFNRCILLGDAAHATTPNMGQGAGQAIEDALVFSQALHDFKDFQQAATYYNQKRLAKTKKVTTLSRKIGWAAQWANPLLTKSRDAVFPFIPSALLLKRLDFLFKD</sequence>
<dbReference type="InterPro" id="IPR050493">
    <property type="entry name" value="FAD-dep_Monooxygenase_BioMet"/>
</dbReference>